<reference evidence="1 2" key="1">
    <citation type="journal article" date="2019" name="Sci. Rep.">
        <title>Orb-weaving spider Araneus ventricosus genome elucidates the spidroin gene catalogue.</title>
        <authorList>
            <person name="Kono N."/>
            <person name="Nakamura H."/>
            <person name="Ohtoshi R."/>
            <person name="Moran D.A.P."/>
            <person name="Shinohara A."/>
            <person name="Yoshida Y."/>
            <person name="Fujiwara M."/>
            <person name="Mori M."/>
            <person name="Tomita M."/>
            <person name="Arakawa K."/>
        </authorList>
    </citation>
    <scope>NUCLEOTIDE SEQUENCE [LARGE SCALE GENOMIC DNA]</scope>
</reference>
<feature type="non-terminal residue" evidence="1">
    <location>
        <position position="45"/>
    </location>
</feature>
<name>A0A4Y2L9H3_ARAVE</name>
<proteinExistence type="predicted"/>
<evidence type="ECO:0000313" key="1">
    <source>
        <dbReference type="EMBL" id="GBN11351.1"/>
    </source>
</evidence>
<keyword evidence="2" id="KW-1185">Reference proteome</keyword>
<dbReference type="AlphaFoldDB" id="A0A4Y2L9H3"/>
<comment type="caution">
    <text evidence="1">The sequence shown here is derived from an EMBL/GenBank/DDBJ whole genome shotgun (WGS) entry which is preliminary data.</text>
</comment>
<dbReference type="Proteomes" id="UP000499080">
    <property type="component" value="Unassembled WGS sequence"/>
</dbReference>
<gene>
    <name evidence="1" type="ORF">AVEN_210400_1</name>
</gene>
<sequence>MWSEMCRFGSNGKICGVKCVSEDDRKVCGVKCEDGGSVCGVKYVN</sequence>
<accession>A0A4Y2L9H3</accession>
<organism evidence="1 2">
    <name type="scientific">Araneus ventricosus</name>
    <name type="common">Orbweaver spider</name>
    <name type="synonym">Epeira ventricosa</name>
    <dbReference type="NCBI Taxonomy" id="182803"/>
    <lineage>
        <taxon>Eukaryota</taxon>
        <taxon>Metazoa</taxon>
        <taxon>Ecdysozoa</taxon>
        <taxon>Arthropoda</taxon>
        <taxon>Chelicerata</taxon>
        <taxon>Arachnida</taxon>
        <taxon>Araneae</taxon>
        <taxon>Araneomorphae</taxon>
        <taxon>Entelegynae</taxon>
        <taxon>Araneoidea</taxon>
        <taxon>Araneidae</taxon>
        <taxon>Araneus</taxon>
    </lineage>
</organism>
<evidence type="ECO:0000313" key="2">
    <source>
        <dbReference type="Proteomes" id="UP000499080"/>
    </source>
</evidence>
<dbReference type="EMBL" id="BGPR01198488">
    <property type="protein sequence ID" value="GBN11351.1"/>
    <property type="molecule type" value="Genomic_DNA"/>
</dbReference>
<protein>
    <submittedName>
        <fullName evidence="1">Uncharacterized protein</fullName>
    </submittedName>
</protein>